<dbReference type="Pfam" id="PF02781">
    <property type="entry name" value="G6PD_C"/>
    <property type="match status" value="1"/>
</dbReference>
<name>A0A8H7VKF2_9FUNG</name>
<evidence type="ECO:0000256" key="9">
    <source>
        <dbReference type="RuleBase" id="RU362120"/>
    </source>
</evidence>
<keyword evidence="7 9" id="KW-0560">Oxidoreductase</keyword>
<dbReference type="EC" id="1.1.1.49" evidence="3 9"/>
<evidence type="ECO:0000259" key="10">
    <source>
        <dbReference type="Pfam" id="PF00479"/>
    </source>
</evidence>
<comment type="pathway">
    <text evidence="1 9">Carbohydrate degradation; pentose phosphate pathway; D-ribulose 5-phosphate from D-glucose 6-phosphate (oxidative stage): step 1/3.</text>
</comment>
<dbReference type="SUPFAM" id="SSF55347">
    <property type="entry name" value="Glyceraldehyde-3-phosphate dehydrogenase-like, C-terminal domain"/>
    <property type="match status" value="1"/>
</dbReference>
<feature type="domain" description="Glucose-6-phosphate dehydrogenase NAD-binding" evidence="10">
    <location>
        <begin position="23"/>
        <end position="204"/>
    </location>
</feature>
<dbReference type="PROSITE" id="PS00069">
    <property type="entry name" value="G6P_DEHYDROGENASE"/>
    <property type="match status" value="1"/>
</dbReference>
<dbReference type="Gene3D" id="3.30.360.10">
    <property type="entry name" value="Dihydrodipicolinate Reductase, domain 2"/>
    <property type="match status" value="1"/>
</dbReference>
<proteinExistence type="inferred from homology"/>
<evidence type="ECO:0000259" key="11">
    <source>
        <dbReference type="Pfam" id="PF02781"/>
    </source>
</evidence>
<protein>
    <recommendedName>
        <fullName evidence="4 9">Glucose-6-phosphate 1-dehydrogenase</fullName>
        <ecNumber evidence="3 9">1.1.1.49</ecNumber>
    </recommendedName>
</protein>
<dbReference type="NCBIfam" id="TIGR00871">
    <property type="entry name" value="zwf"/>
    <property type="match status" value="1"/>
</dbReference>
<evidence type="ECO:0000256" key="6">
    <source>
        <dbReference type="ARBA" id="ARBA00022857"/>
    </source>
</evidence>
<dbReference type="OrthoDB" id="60984at2759"/>
<dbReference type="Proteomes" id="UP000646827">
    <property type="component" value="Unassembled WGS sequence"/>
</dbReference>
<evidence type="ECO:0000313" key="12">
    <source>
        <dbReference type="EMBL" id="KAG2217854.1"/>
    </source>
</evidence>
<dbReference type="AlphaFoldDB" id="A0A8H7VKF2"/>
<dbReference type="Gene3D" id="3.40.50.720">
    <property type="entry name" value="NAD(P)-binding Rossmann-like Domain"/>
    <property type="match status" value="1"/>
</dbReference>
<evidence type="ECO:0000256" key="1">
    <source>
        <dbReference type="ARBA" id="ARBA00004937"/>
    </source>
</evidence>
<keyword evidence="13" id="KW-1185">Reference proteome</keyword>
<evidence type="ECO:0000256" key="2">
    <source>
        <dbReference type="ARBA" id="ARBA00009975"/>
    </source>
</evidence>
<dbReference type="InterPro" id="IPR036291">
    <property type="entry name" value="NAD(P)-bd_dom_sf"/>
</dbReference>
<comment type="catalytic activity">
    <reaction evidence="9">
        <text>D-glucose 6-phosphate + NADP(+) = 6-phospho-D-glucono-1,5-lactone + NADPH + H(+)</text>
        <dbReference type="Rhea" id="RHEA:15841"/>
        <dbReference type="ChEBI" id="CHEBI:15378"/>
        <dbReference type="ChEBI" id="CHEBI:57783"/>
        <dbReference type="ChEBI" id="CHEBI:57955"/>
        <dbReference type="ChEBI" id="CHEBI:58349"/>
        <dbReference type="ChEBI" id="CHEBI:61548"/>
        <dbReference type="EC" id="1.1.1.49"/>
    </reaction>
</comment>
<keyword evidence="8 9" id="KW-0119">Carbohydrate metabolism</keyword>
<keyword evidence="5 9" id="KW-0313">Glucose metabolism</keyword>
<comment type="caution">
    <text evidence="12">The sequence shown here is derived from an EMBL/GenBank/DDBJ whole genome shotgun (WGS) entry which is preliminary data.</text>
</comment>
<dbReference type="HAMAP" id="MF_00966">
    <property type="entry name" value="G6PD"/>
    <property type="match status" value="1"/>
</dbReference>
<evidence type="ECO:0000256" key="8">
    <source>
        <dbReference type="ARBA" id="ARBA00023277"/>
    </source>
</evidence>
<accession>A0A8H7VKF2</accession>
<dbReference type="GO" id="GO:0050661">
    <property type="term" value="F:NADP binding"/>
    <property type="evidence" value="ECO:0007669"/>
    <property type="project" value="InterPro"/>
</dbReference>
<dbReference type="SUPFAM" id="SSF51735">
    <property type="entry name" value="NAD(P)-binding Rossmann-fold domains"/>
    <property type="match status" value="1"/>
</dbReference>
<keyword evidence="6 9" id="KW-0521">NADP</keyword>
<dbReference type="PANTHER" id="PTHR23429">
    <property type="entry name" value="GLUCOSE-6-PHOSPHATE 1-DEHYDROGENASE G6PD"/>
    <property type="match status" value="1"/>
</dbReference>
<dbReference type="GO" id="GO:0005829">
    <property type="term" value="C:cytosol"/>
    <property type="evidence" value="ECO:0007669"/>
    <property type="project" value="TreeGrafter"/>
</dbReference>
<gene>
    <name evidence="12" type="ORF">INT45_008151</name>
</gene>
<dbReference type="PANTHER" id="PTHR23429:SF0">
    <property type="entry name" value="GLUCOSE-6-PHOSPHATE 1-DEHYDROGENASE"/>
    <property type="match status" value="1"/>
</dbReference>
<evidence type="ECO:0000256" key="4">
    <source>
        <dbReference type="ARBA" id="ARBA00020444"/>
    </source>
</evidence>
<organism evidence="12 13">
    <name type="scientific">Circinella minor</name>
    <dbReference type="NCBI Taxonomy" id="1195481"/>
    <lineage>
        <taxon>Eukaryota</taxon>
        <taxon>Fungi</taxon>
        <taxon>Fungi incertae sedis</taxon>
        <taxon>Mucoromycota</taxon>
        <taxon>Mucoromycotina</taxon>
        <taxon>Mucoromycetes</taxon>
        <taxon>Mucorales</taxon>
        <taxon>Lichtheimiaceae</taxon>
        <taxon>Circinella</taxon>
    </lineage>
</organism>
<dbReference type="GO" id="GO:0004345">
    <property type="term" value="F:glucose-6-phosphate dehydrogenase activity"/>
    <property type="evidence" value="ECO:0007669"/>
    <property type="project" value="UniProtKB-EC"/>
</dbReference>
<dbReference type="GO" id="GO:0009051">
    <property type="term" value="P:pentose-phosphate shunt, oxidative branch"/>
    <property type="evidence" value="ECO:0007669"/>
    <property type="project" value="TreeGrafter"/>
</dbReference>
<evidence type="ECO:0000256" key="7">
    <source>
        <dbReference type="ARBA" id="ARBA00023002"/>
    </source>
</evidence>
<dbReference type="InterPro" id="IPR019796">
    <property type="entry name" value="G6P_DH_AS"/>
</dbReference>
<comment type="function">
    <text evidence="9">Catalyzes the rate-limiting step of the oxidative pentose-phosphate pathway, which represents a route for the dissimilation of carbohydrates besides glycolysis.</text>
</comment>
<dbReference type="PIRSF" id="PIRSF000110">
    <property type="entry name" value="G6PD"/>
    <property type="match status" value="1"/>
</dbReference>
<evidence type="ECO:0000313" key="13">
    <source>
        <dbReference type="Proteomes" id="UP000646827"/>
    </source>
</evidence>
<evidence type="ECO:0000256" key="5">
    <source>
        <dbReference type="ARBA" id="ARBA00022526"/>
    </source>
</evidence>
<dbReference type="PRINTS" id="PR00079">
    <property type="entry name" value="G6PDHDRGNASE"/>
</dbReference>
<dbReference type="Pfam" id="PF00479">
    <property type="entry name" value="G6PD_N"/>
    <property type="match status" value="1"/>
</dbReference>
<dbReference type="GO" id="GO:0006006">
    <property type="term" value="P:glucose metabolic process"/>
    <property type="evidence" value="ECO:0007669"/>
    <property type="project" value="UniProtKB-KW"/>
</dbReference>
<dbReference type="InterPro" id="IPR001282">
    <property type="entry name" value="G6P_DH"/>
</dbReference>
<reference evidence="12 13" key="1">
    <citation type="submission" date="2020-12" db="EMBL/GenBank/DDBJ databases">
        <title>Metabolic potential, ecology and presence of endohyphal bacteria is reflected in genomic diversity of Mucoromycotina.</title>
        <authorList>
            <person name="Muszewska A."/>
            <person name="Okrasinska A."/>
            <person name="Steczkiewicz K."/>
            <person name="Drgas O."/>
            <person name="Orlowska M."/>
            <person name="Perlinska-Lenart U."/>
            <person name="Aleksandrzak-Piekarczyk T."/>
            <person name="Szatraj K."/>
            <person name="Zielenkiewicz U."/>
            <person name="Pilsyk S."/>
            <person name="Malc E."/>
            <person name="Mieczkowski P."/>
            <person name="Kruszewska J.S."/>
            <person name="Biernat P."/>
            <person name="Pawlowska J."/>
        </authorList>
    </citation>
    <scope>NUCLEOTIDE SEQUENCE [LARGE SCALE GENOMIC DNA]</scope>
    <source>
        <strain evidence="12 13">CBS 142.35</strain>
    </source>
</reference>
<comment type="similarity">
    <text evidence="2 9">Belongs to the glucose-6-phosphate dehydrogenase family.</text>
</comment>
<dbReference type="InterPro" id="IPR022675">
    <property type="entry name" value="G6P_DH_C"/>
</dbReference>
<feature type="domain" description="Glucose-6-phosphate dehydrogenase C-terminal" evidence="11">
    <location>
        <begin position="206"/>
        <end position="489"/>
    </location>
</feature>
<dbReference type="EMBL" id="JAEPRB010000268">
    <property type="protein sequence ID" value="KAG2217854.1"/>
    <property type="molecule type" value="Genomic_DNA"/>
</dbReference>
<sequence>MASDLKELQDQVSHQLNDAITIIVFGASGDLAGKKTYPALFNLYSTGVLPKKVHITGYARSDLSREEYVKRITAHLKINSDSDKQKLDEFLKITDYTQGQYDQDESWKTLDKHIEELEQERDLGKGQKNRLFYMALPPSVFLPVATGLSKFVYSSEGRNRIVIEKPFGKDLESSTQLAKDLGELFKEDEIYRIDHYLGKEMVKNIMTLRFANMFLGPMWSAESIDNVQITLKEPFGTEGRGGYFDEYNIIRDVMQNHLLQVFSLVAMEKPTGRDPESIRDAKVDLLRHVKPITLEDSLLGQYVANNDKPGYKDDDTVPEDSICPTFATLVLWIENERWKKVPFILKAGKGLDNAKVEVRIQFKDTPKGSLYEGAVRNELVLRIQPGEAIYFKFNNKRPGLSQQIITTDLDLTYKDRYKDMRVPDAYEGLILDVLRSDHSNFVRDDELDAAWRIFTPLLHKIERDRIEPKPYPYGSRGPKELDAFVKKYGVVRRSDVEYQWPVQSVGK</sequence>
<evidence type="ECO:0000256" key="3">
    <source>
        <dbReference type="ARBA" id="ARBA00013019"/>
    </source>
</evidence>
<dbReference type="UniPathway" id="UPA00115">
    <property type="reaction ID" value="UER00408"/>
</dbReference>
<dbReference type="InterPro" id="IPR022674">
    <property type="entry name" value="G6P_DH_NAD-bd"/>
</dbReference>